<dbReference type="PANTHER" id="PTHR42781">
    <property type="entry name" value="SPERMIDINE/PUTRESCINE IMPORT ATP-BINDING PROTEIN POTA"/>
    <property type="match status" value="1"/>
</dbReference>
<evidence type="ECO:0000259" key="4">
    <source>
        <dbReference type="PROSITE" id="PS50893"/>
    </source>
</evidence>
<dbReference type="EMBL" id="JAYDYW010000013">
    <property type="protein sequence ID" value="MEE1675509.1"/>
    <property type="molecule type" value="Genomic_DNA"/>
</dbReference>
<dbReference type="Proteomes" id="UP001310248">
    <property type="component" value="Unassembled WGS sequence"/>
</dbReference>
<name>A0ABU7G7X9_9ALTE</name>
<dbReference type="Gene3D" id="3.40.50.300">
    <property type="entry name" value="P-loop containing nucleotide triphosphate hydrolases"/>
    <property type="match status" value="1"/>
</dbReference>
<evidence type="ECO:0000256" key="2">
    <source>
        <dbReference type="ARBA" id="ARBA00022741"/>
    </source>
</evidence>
<dbReference type="InterPro" id="IPR027417">
    <property type="entry name" value="P-loop_NTPase"/>
</dbReference>
<keyword evidence="2" id="KW-0547">Nucleotide-binding</keyword>
<accession>A0ABU7G7X9</accession>
<dbReference type="InterPro" id="IPR003439">
    <property type="entry name" value="ABC_transporter-like_ATP-bd"/>
</dbReference>
<organism evidence="5 6">
    <name type="scientific">Agarivorans aestuarii</name>
    <dbReference type="NCBI Taxonomy" id="1563703"/>
    <lineage>
        <taxon>Bacteria</taxon>
        <taxon>Pseudomonadati</taxon>
        <taxon>Pseudomonadota</taxon>
        <taxon>Gammaproteobacteria</taxon>
        <taxon>Alteromonadales</taxon>
        <taxon>Alteromonadaceae</taxon>
        <taxon>Agarivorans</taxon>
    </lineage>
</organism>
<dbReference type="PROSITE" id="PS50893">
    <property type="entry name" value="ABC_TRANSPORTER_2"/>
    <property type="match status" value="1"/>
</dbReference>
<dbReference type="InterPro" id="IPR003593">
    <property type="entry name" value="AAA+_ATPase"/>
</dbReference>
<evidence type="ECO:0000313" key="5">
    <source>
        <dbReference type="EMBL" id="MEE1675509.1"/>
    </source>
</evidence>
<evidence type="ECO:0000256" key="3">
    <source>
        <dbReference type="ARBA" id="ARBA00022840"/>
    </source>
</evidence>
<dbReference type="RefSeq" id="WP_163134791.1">
    <property type="nucleotide sequence ID" value="NZ_JAYDYW010000013.1"/>
</dbReference>
<comment type="caution">
    <text evidence="5">The sequence shown here is derived from an EMBL/GenBank/DDBJ whole genome shotgun (WGS) entry which is preliminary data.</text>
</comment>
<proteinExistence type="predicted"/>
<evidence type="ECO:0000313" key="6">
    <source>
        <dbReference type="Proteomes" id="UP001310248"/>
    </source>
</evidence>
<dbReference type="Pfam" id="PF00005">
    <property type="entry name" value="ABC_tran"/>
    <property type="match status" value="1"/>
</dbReference>
<feature type="domain" description="ABC transporter" evidence="4">
    <location>
        <begin position="2"/>
        <end position="206"/>
    </location>
</feature>
<keyword evidence="1" id="KW-0813">Transport</keyword>
<dbReference type="SMART" id="SM00382">
    <property type="entry name" value="AAA"/>
    <property type="match status" value="1"/>
</dbReference>
<dbReference type="SUPFAM" id="SSF52540">
    <property type="entry name" value="P-loop containing nucleoside triphosphate hydrolases"/>
    <property type="match status" value="1"/>
</dbReference>
<protein>
    <submittedName>
        <fullName evidence="5">ATP-binding cassette domain-containing protein</fullName>
    </submittedName>
</protein>
<sequence length="206" mass="22312">MLKIENFSLALAKQNLLSNLTMSVGAGEIVTIMGPSGCGKSSLLAAIAGTLDEGFTCSGSISLAGKSLLDMPQSQRQVGILFQDDLLFPHFNVAQNLQYGLVQSKQPQAKQVIEQALADAGMPGYQQRDIASLSGGQRARVSVLRSLLAEPKLILLDEPFSKLDKPLRKQFRQFVRDKIEELAIPAILVTHDAEDCLQAPPISFFS</sequence>
<dbReference type="InterPro" id="IPR050093">
    <property type="entry name" value="ABC_SmlMolc_Importer"/>
</dbReference>
<dbReference type="PROSITE" id="PS00211">
    <property type="entry name" value="ABC_TRANSPORTER_1"/>
    <property type="match status" value="1"/>
</dbReference>
<keyword evidence="3 5" id="KW-0067">ATP-binding</keyword>
<gene>
    <name evidence="5" type="ORF">SNR37_000835</name>
</gene>
<dbReference type="InterPro" id="IPR017871">
    <property type="entry name" value="ABC_transporter-like_CS"/>
</dbReference>
<keyword evidence="6" id="KW-1185">Reference proteome</keyword>
<dbReference type="PANTHER" id="PTHR42781:SF4">
    <property type="entry name" value="SPERMIDINE_PUTRESCINE IMPORT ATP-BINDING PROTEIN POTA"/>
    <property type="match status" value="1"/>
</dbReference>
<dbReference type="GO" id="GO:0005524">
    <property type="term" value="F:ATP binding"/>
    <property type="evidence" value="ECO:0007669"/>
    <property type="project" value="UniProtKB-KW"/>
</dbReference>
<evidence type="ECO:0000256" key="1">
    <source>
        <dbReference type="ARBA" id="ARBA00022448"/>
    </source>
</evidence>
<reference evidence="6" key="1">
    <citation type="submission" date="2023-07" db="EMBL/GenBank/DDBJ databases">
        <title>Draft genome sequence of Agarivorans aestuarii strain ZMCS4, a CAZymes producing bacteria isolated from the marine brown algae Clodostephus spongiosus.</title>
        <authorList>
            <person name="Lorente B."/>
            <person name="Cabral C."/>
            <person name="Frias J."/>
            <person name="Faria J."/>
            <person name="Toubarro D."/>
        </authorList>
    </citation>
    <scope>NUCLEOTIDE SEQUENCE [LARGE SCALE GENOMIC DNA]</scope>
    <source>
        <strain evidence="6">ZMCS4</strain>
    </source>
</reference>